<sequence>MNKIIFLDVDGVINLLSKQWASHHLDHYEHFVEGFDRKSLFYLQEIVQGTGAKVVLSAACRKIDEYCNAVYDFLKKYYNIECIGRTPGSRDGFRGGEVYEWLNDRFGPYGQYRYAILDDEGDFFLEQLPFLFQTDPEYGITENIAYRVKYHLNNGKGIRRKDG</sequence>
<organism evidence="1">
    <name type="scientific">Ochrobactrum phage ORM_20</name>
    <dbReference type="NCBI Taxonomy" id="2985243"/>
    <lineage>
        <taxon>Viruses</taxon>
    </lineage>
</organism>
<reference evidence="1" key="1">
    <citation type="submission" date="2022-10" db="EMBL/GenBank/DDBJ databases">
        <authorList>
            <person name="Meaden S."/>
        </authorList>
    </citation>
    <scope>NUCLEOTIDE SEQUENCE</scope>
</reference>
<evidence type="ECO:0000313" key="1">
    <source>
        <dbReference type="EMBL" id="CAI3971157.1"/>
    </source>
</evidence>
<dbReference type="EMBL" id="OX359470">
    <property type="protein sequence ID" value="CAI3971157.1"/>
    <property type="molecule type" value="Genomic_DNA"/>
</dbReference>
<gene>
    <name evidence="1" type="ORF">ORM20_00108</name>
</gene>
<name>A0A9N6WVC5_9VIRU</name>
<proteinExistence type="predicted"/>
<dbReference type="Pfam" id="PF18143">
    <property type="entry name" value="HAD_SAK_2"/>
    <property type="match status" value="1"/>
</dbReference>
<protein>
    <submittedName>
        <fullName evidence="1">Uncharacterized protein</fullName>
    </submittedName>
</protein>
<accession>A0A9N6WVC5</accession>